<keyword evidence="2" id="KW-1185">Reference proteome</keyword>
<protein>
    <submittedName>
        <fullName evidence="1">Uncharacterized protein</fullName>
    </submittedName>
</protein>
<evidence type="ECO:0000313" key="2">
    <source>
        <dbReference type="Proteomes" id="UP000327493"/>
    </source>
</evidence>
<sequence length="617" mass="66778">MVDVIRASGASSSQYFHQEQRLALQLRKHQDVLASFWLVSSILPPRAETGSTTEEVSKPFGFLLAGIAPYQEEILALELWKPQDSLISSWMVEQALNSDLDCSASVPLMGAEVRERSSHCRAADLSLSPLALLASWWSSSSSRVSQDARRSLTSCSEVVQSSWRWLTSRVRASRPPGVQRPSKLSLAESSSFISLCSLSTSAELTVSSLSNVGMDSCLAAQDSSDQPCSRVISNSSAAWRKTVQYTEDVCTCVRRSERTGAKAVHWSSMVRACSTACRRSPRPGQGKTRGRLEICFCNFDRRSSVLTTQTLASSPELLEPGVSFGLGAHNGLLLGNLSCCSSFHLFSSLQNCLPLLLHVSDGLLNMGFPALVCILMVTHTLASPPKTPELGLPGGLLKSSPLLLCVFHQLLNLWFPALLQMFTQTFPIIKVLFSGSVGLCLVETVLSGLKNFPPLLLGLSDCILNLSSAALVQALAVTQTLEFRVQNRVPLLLCFSEQLLDLLFPVVLQILPLTQTFTLSPQGVHFRVSLGFGAQDGLIHFVVCPPSPNSRRGEGLQKRCDPGPGALSLSIKLVTFCLQGTLGVCLPLQPAFQVSVALYQVVAVLQEAFSSDALSTH</sequence>
<name>A0A5J5CEC7_9PERO</name>
<reference evidence="1 2" key="1">
    <citation type="submission" date="2019-08" db="EMBL/GenBank/DDBJ databases">
        <title>A chromosome-level genome assembly, high-density linkage maps, and genome scans reveal the genomic architecture of hybrid incompatibilities underlying speciation via character displacement in darters (Percidae: Etheostominae).</title>
        <authorList>
            <person name="Moran R.L."/>
            <person name="Catchen J.M."/>
            <person name="Fuller R.C."/>
        </authorList>
    </citation>
    <scope>NUCLEOTIDE SEQUENCE [LARGE SCALE GENOMIC DNA]</scope>
    <source>
        <strain evidence="1">EspeVRDwgs_2016</strain>
        <tissue evidence="1">Muscle</tissue>
    </source>
</reference>
<accession>A0A5J5CEC7</accession>
<organism evidence="1 2">
    <name type="scientific">Etheostoma spectabile</name>
    <name type="common">orangethroat darter</name>
    <dbReference type="NCBI Taxonomy" id="54343"/>
    <lineage>
        <taxon>Eukaryota</taxon>
        <taxon>Metazoa</taxon>
        <taxon>Chordata</taxon>
        <taxon>Craniata</taxon>
        <taxon>Vertebrata</taxon>
        <taxon>Euteleostomi</taxon>
        <taxon>Actinopterygii</taxon>
        <taxon>Neopterygii</taxon>
        <taxon>Teleostei</taxon>
        <taxon>Neoteleostei</taxon>
        <taxon>Acanthomorphata</taxon>
        <taxon>Eupercaria</taxon>
        <taxon>Perciformes</taxon>
        <taxon>Percoidei</taxon>
        <taxon>Percidae</taxon>
        <taxon>Etheostomatinae</taxon>
        <taxon>Etheostoma</taxon>
    </lineage>
</organism>
<dbReference type="AlphaFoldDB" id="A0A5J5CEC7"/>
<gene>
    <name evidence="1" type="ORF">FQN60_017499</name>
</gene>
<comment type="caution">
    <text evidence="1">The sequence shown here is derived from an EMBL/GenBank/DDBJ whole genome shotgun (WGS) entry which is preliminary data.</text>
</comment>
<dbReference type="EMBL" id="VOFY01000298">
    <property type="protein sequence ID" value="KAA8578679.1"/>
    <property type="molecule type" value="Genomic_DNA"/>
</dbReference>
<evidence type="ECO:0000313" key="1">
    <source>
        <dbReference type="EMBL" id="KAA8578679.1"/>
    </source>
</evidence>
<proteinExistence type="predicted"/>
<dbReference type="Proteomes" id="UP000327493">
    <property type="component" value="Unassembled WGS sequence"/>
</dbReference>